<feature type="compositionally biased region" description="Low complexity" evidence="1">
    <location>
        <begin position="43"/>
        <end position="58"/>
    </location>
</feature>
<dbReference type="Proteomes" id="UP000809789">
    <property type="component" value="Unassembled WGS sequence"/>
</dbReference>
<evidence type="ECO:0000313" key="4">
    <source>
        <dbReference type="EMBL" id="KAG8628813.1"/>
    </source>
</evidence>
<feature type="transmembrane region" description="Helical" evidence="2">
    <location>
        <begin position="416"/>
        <end position="439"/>
    </location>
</feature>
<feature type="transmembrane region" description="Helical" evidence="2">
    <location>
        <begin position="471"/>
        <end position="490"/>
    </location>
</feature>
<dbReference type="Pfam" id="PF20237">
    <property type="entry name" value="DUF6594"/>
    <property type="match status" value="2"/>
</dbReference>
<dbReference type="OrthoDB" id="3533814at2759"/>
<evidence type="ECO:0000256" key="2">
    <source>
        <dbReference type="SAM" id="Phobius"/>
    </source>
</evidence>
<feature type="transmembrane region" description="Helical" evidence="2">
    <location>
        <begin position="551"/>
        <end position="568"/>
    </location>
</feature>
<sequence length="575" mass="64061">MEPTQPIKADERPLDSGTGVIDDAQSMLSSGVELPSNLPEAVSSGSQDSQLSDQTSPSEGSRLAETVATTGQLPSPSPSTVSRDVPKRHSREADVASSESDQARYPESSNQRPVTAESTSNASSDETCWSVVDPYQFLASCVADDLLHSQTIFRRFDQLSIRNLLYLESELLELEDELKKLDEHEYFQIETLQHMHNWPMNPVRGVGMDGDVAALYKQRRDLVMNIRRTLKEYRSSIKSCRQWLKVFLTIADEALRLTGEIFSLGEPHKGDVATLRRIVGWKEKPELGADGTEHDAGEPQVATEGAEIRAEGLERGIERPVTDSRESDIMHGSAEVRAGDLGVLTQETKADSEEELTLFSGLMNNRLDDLDDLCILASKVERDPLTQLLERRFAKKFYDKTTRKTNKVSYKRMTDFVKYFSTFLAVIWLVCAIVALYFWRSNAGRLVLFSVLTLFFALFVALLTTARTHDIYAAIATFAAVLVVFIGTALNQSGPFESTPSAAVSRVQHKPSSLAIRNDAETPLPFLARRASHHAPYKLATSGVSEEWPEGSLMLGLIFLCGMGLFSWRRRLNCR</sequence>
<feature type="compositionally biased region" description="Polar residues" evidence="1">
    <location>
        <begin position="107"/>
        <end position="125"/>
    </location>
</feature>
<keyword evidence="2" id="KW-1133">Transmembrane helix</keyword>
<evidence type="ECO:0000256" key="1">
    <source>
        <dbReference type="SAM" id="MobiDB-lite"/>
    </source>
</evidence>
<keyword evidence="5" id="KW-1185">Reference proteome</keyword>
<dbReference type="PANTHER" id="PTHR34502">
    <property type="entry name" value="DUF6594 DOMAIN-CONTAINING PROTEIN-RELATED"/>
    <property type="match status" value="1"/>
</dbReference>
<feature type="compositionally biased region" description="Polar residues" evidence="1">
    <location>
        <begin position="67"/>
        <end position="82"/>
    </location>
</feature>
<comment type="caution">
    <text evidence="4">The sequence shown here is derived from an EMBL/GenBank/DDBJ whole genome shotgun (WGS) entry which is preliminary data.</text>
</comment>
<feature type="transmembrane region" description="Helical" evidence="2">
    <location>
        <begin position="445"/>
        <end position="464"/>
    </location>
</feature>
<dbReference type="PANTHER" id="PTHR34502:SF5">
    <property type="entry name" value="DUF6594 DOMAIN-CONTAINING PROTEIN"/>
    <property type="match status" value="1"/>
</dbReference>
<dbReference type="AlphaFoldDB" id="A0A8K0PIS6"/>
<name>A0A8K0PIS6_9PEZI</name>
<organism evidence="4 5">
    <name type="scientific">Elsinoe batatas</name>
    <dbReference type="NCBI Taxonomy" id="2601811"/>
    <lineage>
        <taxon>Eukaryota</taxon>
        <taxon>Fungi</taxon>
        <taxon>Dikarya</taxon>
        <taxon>Ascomycota</taxon>
        <taxon>Pezizomycotina</taxon>
        <taxon>Dothideomycetes</taxon>
        <taxon>Dothideomycetidae</taxon>
        <taxon>Myriangiales</taxon>
        <taxon>Elsinoaceae</taxon>
        <taxon>Elsinoe</taxon>
    </lineage>
</organism>
<gene>
    <name evidence="4" type="ORF">KVT40_002678</name>
</gene>
<evidence type="ECO:0000313" key="5">
    <source>
        <dbReference type="Proteomes" id="UP000809789"/>
    </source>
</evidence>
<reference evidence="4" key="1">
    <citation type="submission" date="2021-07" db="EMBL/GenBank/DDBJ databases">
        <title>Elsinoe batatas strain:CRI-CJ2 Genome sequencing and assembly.</title>
        <authorList>
            <person name="Huang L."/>
        </authorList>
    </citation>
    <scope>NUCLEOTIDE SEQUENCE</scope>
    <source>
        <strain evidence="4">CRI-CJ2</strain>
    </source>
</reference>
<feature type="domain" description="DUF6594" evidence="3">
    <location>
        <begin position="367"/>
        <end position="483"/>
    </location>
</feature>
<keyword evidence="2" id="KW-0472">Membrane</keyword>
<keyword evidence="2" id="KW-0812">Transmembrane</keyword>
<dbReference type="InterPro" id="IPR046529">
    <property type="entry name" value="DUF6594"/>
</dbReference>
<accession>A0A8K0PIS6</accession>
<feature type="compositionally biased region" description="Basic and acidic residues" evidence="1">
    <location>
        <begin position="84"/>
        <end position="94"/>
    </location>
</feature>
<protein>
    <recommendedName>
        <fullName evidence="3">DUF6594 domain-containing protein</fullName>
    </recommendedName>
</protein>
<feature type="domain" description="DUF6594" evidence="3">
    <location>
        <begin position="135"/>
        <end position="241"/>
    </location>
</feature>
<feature type="region of interest" description="Disordered" evidence="1">
    <location>
        <begin position="1"/>
        <end position="125"/>
    </location>
</feature>
<dbReference type="EMBL" id="JAESVG020000003">
    <property type="protein sequence ID" value="KAG8628813.1"/>
    <property type="molecule type" value="Genomic_DNA"/>
</dbReference>
<evidence type="ECO:0000259" key="3">
    <source>
        <dbReference type="Pfam" id="PF20237"/>
    </source>
</evidence>
<proteinExistence type="predicted"/>